<dbReference type="GO" id="GO:0045892">
    <property type="term" value="P:negative regulation of DNA-templated transcription"/>
    <property type="evidence" value="ECO:0007669"/>
    <property type="project" value="InterPro"/>
</dbReference>
<dbReference type="HOGENOM" id="CLU_979203_0_0_7"/>
<organism evidence="6 7">
    <name type="scientific">Trichlorobacter lovleyi (strain ATCC BAA-1151 / DSM 17278 / SZ)</name>
    <name type="common">Geobacter lovleyi</name>
    <dbReference type="NCBI Taxonomy" id="398767"/>
    <lineage>
        <taxon>Bacteria</taxon>
        <taxon>Pseudomonadati</taxon>
        <taxon>Thermodesulfobacteriota</taxon>
        <taxon>Desulfuromonadia</taxon>
        <taxon>Geobacterales</taxon>
        <taxon>Geobacteraceae</taxon>
        <taxon>Trichlorobacter</taxon>
    </lineage>
</organism>
<dbReference type="Pfam" id="PF00717">
    <property type="entry name" value="Peptidase_S24"/>
    <property type="match status" value="1"/>
</dbReference>
<name>B3E5M8_TRIL1</name>
<accession>B3E5M8</accession>
<dbReference type="CDD" id="cd06462">
    <property type="entry name" value="Peptidase_S24_S26"/>
    <property type="match status" value="1"/>
</dbReference>
<dbReference type="EMBL" id="CP001089">
    <property type="protein sequence ID" value="ACD94699.1"/>
    <property type="molecule type" value="Genomic_DNA"/>
</dbReference>
<dbReference type="KEGG" id="glo:Glov_0976"/>
<gene>
    <name evidence="6" type="ordered locus">Glov_0976</name>
</gene>
<dbReference type="eggNOG" id="COG2932">
    <property type="taxonomic scope" value="Bacteria"/>
</dbReference>
<evidence type="ECO:0000256" key="3">
    <source>
        <dbReference type="ARBA" id="ARBA00023163"/>
    </source>
</evidence>
<evidence type="ECO:0000259" key="4">
    <source>
        <dbReference type="Pfam" id="PF00717"/>
    </source>
</evidence>
<keyword evidence="1" id="KW-0805">Transcription regulation</keyword>
<dbReference type="AlphaFoldDB" id="B3E5M8"/>
<dbReference type="PANTHER" id="PTHR40661:SF3">
    <property type="entry name" value="FELS-1 PROPHAGE TRANSCRIPTIONAL REGULATOR"/>
    <property type="match status" value="1"/>
</dbReference>
<dbReference type="SUPFAM" id="SSF51306">
    <property type="entry name" value="LexA/Signal peptidase"/>
    <property type="match status" value="1"/>
</dbReference>
<keyword evidence="7" id="KW-1185">Reference proteome</keyword>
<evidence type="ECO:0000313" key="7">
    <source>
        <dbReference type="Proteomes" id="UP000002420"/>
    </source>
</evidence>
<evidence type="ECO:0000313" key="6">
    <source>
        <dbReference type="EMBL" id="ACD94699.1"/>
    </source>
</evidence>
<sequence length="284" mass="31029">MTAKSTKIVELFDGAAAHEPHEDAAIAVSKSDEEVALSTRQVLARIKEQLGLDTDIELAEAMGIGIRRIHNWKHRNTVPTEEIVAICGKEGLDLQYILTGPGPLQGGGAMQAGAKKGAVHCNFDPEQANKPRDTYTPSQCGHPRIHPPYKAYTQRSEKGEVLSSFSSPQIVDVLAPGLNWLNHSLGIAPEHFLLVKALGDNMAPWLQDGDLIMVDTSIKTTTAGGCLLLRYPDGVLMVRRVFRSPEGRLMVRDDNECSPPDAIDPNDNSTYPIVVGRVVRRLVR</sequence>
<keyword evidence="3" id="KW-0804">Transcription</keyword>
<evidence type="ECO:0000256" key="1">
    <source>
        <dbReference type="ARBA" id="ARBA00023015"/>
    </source>
</evidence>
<protein>
    <submittedName>
        <fullName evidence="6">Putative phage repressor</fullName>
    </submittedName>
</protein>
<dbReference type="OrthoDB" id="5363392at2"/>
<dbReference type="Pfam" id="PF07022">
    <property type="entry name" value="Phage_CI_repr"/>
    <property type="match status" value="1"/>
</dbReference>
<reference evidence="6 7" key="1">
    <citation type="submission" date="2008-05" db="EMBL/GenBank/DDBJ databases">
        <title>Complete sequence of chromosome of Geobacter lovleyi SZ.</title>
        <authorList>
            <consortium name="US DOE Joint Genome Institute"/>
            <person name="Lucas S."/>
            <person name="Copeland A."/>
            <person name="Lapidus A."/>
            <person name="Glavina del Rio T."/>
            <person name="Dalin E."/>
            <person name="Tice H."/>
            <person name="Bruce D."/>
            <person name="Goodwin L."/>
            <person name="Pitluck S."/>
            <person name="Chertkov O."/>
            <person name="Meincke L."/>
            <person name="Brettin T."/>
            <person name="Detter J.C."/>
            <person name="Han C."/>
            <person name="Tapia R."/>
            <person name="Kuske C.R."/>
            <person name="Schmutz J."/>
            <person name="Larimer F."/>
            <person name="Land M."/>
            <person name="Hauser L."/>
            <person name="Kyrpides N."/>
            <person name="Mikhailova N."/>
            <person name="Sung Y."/>
            <person name="Fletcher K.E."/>
            <person name="Ritalahti K.M."/>
            <person name="Loeffler F.E."/>
            <person name="Richardson P."/>
        </authorList>
    </citation>
    <scope>NUCLEOTIDE SEQUENCE [LARGE SCALE GENOMIC DNA]</scope>
    <source>
        <strain evidence="7">ATCC BAA-1151 / DSM 17278 / SZ</strain>
    </source>
</reference>
<proteinExistence type="predicted"/>
<feature type="domain" description="Peptidase S24/S26A/S26B/S26C" evidence="4">
    <location>
        <begin position="187"/>
        <end position="268"/>
    </location>
</feature>
<evidence type="ECO:0000256" key="2">
    <source>
        <dbReference type="ARBA" id="ARBA00023125"/>
    </source>
</evidence>
<dbReference type="Gene3D" id="1.10.260.40">
    <property type="entry name" value="lambda repressor-like DNA-binding domains"/>
    <property type="match status" value="1"/>
</dbReference>
<dbReference type="PANTHER" id="PTHR40661">
    <property type="match status" value="1"/>
</dbReference>
<evidence type="ECO:0000259" key="5">
    <source>
        <dbReference type="Pfam" id="PF07022"/>
    </source>
</evidence>
<dbReference type="Proteomes" id="UP000002420">
    <property type="component" value="Chromosome"/>
</dbReference>
<dbReference type="GO" id="GO:0003677">
    <property type="term" value="F:DNA binding"/>
    <property type="evidence" value="ECO:0007669"/>
    <property type="project" value="UniProtKB-KW"/>
</dbReference>
<dbReference type="InterPro" id="IPR015927">
    <property type="entry name" value="Peptidase_S24_S26A/B/C"/>
</dbReference>
<dbReference type="RefSeq" id="WP_012469049.1">
    <property type="nucleotide sequence ID" value="NC_010814.1"/>
</dbReference>
<keyword evidence="2" id="KW-0238">DNA-binding</keyword>
<feature type="domain" description="Bacteriophage CI repressor N-terminal" evidence="5">
    <location>
        <begin position="42"/>
        <end position="105"/>
    </location>
</feature>
<dbReference type="STRING" id="398767.Glov_0976"/>
<dbReference type="Gene3D" id="2.10.109.10">
    <property type="entry name" value="Umud Fragment, subunit A"/>
    <property type="match status" value="1"/>
</dbReference>
<dbReference type="InterPro" id="IPR036286">
    <property type="entry name" value="LexA/Signal_pep-like_sf"/>
</dbReference>
<dbReference type="InterPro" id="IPR010744">
    <property type="entry name" value="Phage_CI_N"/>
</dbReference>
<dbReference type="InterPro" id="IPR010982">
    <property type="entry name" value="Lambda_DNA-bd_dom_sf"/>
</dbReference>